<proteinExistence type="predicted"/>
<dbReference type="Pfam" id="PF07693">
    <property type="entry name" value="KAP_NTPase"/>
    <property type="match status" value="1"/>
</dbReference>
<protein>
    <submittedName>
        <fullName evidence="2">KAP family NTPase</fullName>
    </submittedName>
</protein>
<dbReference type="Gene3D" id="3.40.50.300">
    <property type="entry name" value="P-loop containing nucleotide triphosphate hydrolases"/>
    <property type="match status" value="1"/>
</dbReference>
<sequence>MHDTARNQIRQFLLSWINSPDNPKFAVMLEGQWGCGKTHFIQSLLGEQAFETRKTIYLSLFGVSSLQDFERQLFYAASSKAVKIMHQGLGFASSLFSGAISVGSGGVFSGSADIGKAVESTLGQVTKAIDVINGALVVIDDLERCGFDQSELLGVLNRYIEHGNARVILVANTQRIGDEKFKDFREKVIGQSFELEPDPKAAVDAFIAEIAESDVRTIIVSRTDRIEELYRLSGFNNLRAVRQFLWFLTGMFDATDQKFRENSDLLDSLVTQAFIFFIEFKLNLGAPDNVLTPIDLLPKFGSDDPEQRNFHSFQLGDNEIDTPIRKIVEKYNLVNGIHAAVTLRQWIDILNSGTVNASRFNAELADALEVNGPESWPSWKRLWHIWTWDFSDGSGSVFDDDVSDVLSGIEDGRYQNPVVVMHVVGVILMLLDEGLIDDVEGGWVQRFKNYIDAVVIPKLDLKSFKLTRWGFDTGYDGLGYHRRQEEDFGEVLNHLQVAADDWYTNWKAQSVADHLIKTMKSDYFSFLGDLTVINGKGEQRFLREPILQCIPIAQFVEAWTSLSRDEERMLTGYLKERYDRVPELILAEGPWWRGVSETLSVWINKETLLPRKVQLRNLVERIESLVDARLERARLKDLFSAPACQTEINLGWTLPINATDN</sequence>
<evidence type="ECO:0000259" key="1">
    <source>
        <dbReference type="Pfam" id="PF07693"/>
    </source>
</evidence>
<reference evidence="2" key="1">
    <citation type="submission" date="2022-07" db="EMBL/GenBank/DDBJ databases">
        <title>Pseudosulfitobacter sp. strain AP-MA-4, whole genome sequence.</title>
        <authorList>
            <person name="Jiang Y."/>
        </authorList>
    </citation>
    <scope>NUCLEOTIDE SEQUENCE</scope>
    <source>
        <strain evidence="2">AP-MA-4</strain>
    </source>
</reference>
<dbReference type="SUPFAM" id="SSF52540">
    <property type="entry name" value="P-loop containing nucleoside triphosphate hydrolases"/>
    <property type="match status" value="1"/>
</dbReference>
<evidence type="ECO:0000313" key="2">
    <source>
        <dbReference type="EMBL" id="MCR8827624.1"/>
    </source>
</evidence>
<organism evidence="2 3">
    <name type="scientific">Pseudosulfitobacter koreensis</name>
    <dbReference type="NCBI Taxonomy" id="2968472"/>
    <lineage>
        <taxon>Bacteria</taxon>
        <taxon>Pseudomonadati</taxon>
        <taxon>Pseudomonadota</taxon>
        <taxon>Alphaproteobacteria</taxon>
        <taxon>Rhodobacterales</taxon>
        <taxon>Roseobacteraceae</taxon>
        <taxon>Pseudosulfitobacter</taxon>
    </lineage>
</organism>
<dbReference type="Proteomes" id="UP001165396">
    <property type="component" value="Unassembled WGS sequence"/>
</dbReference>
<comment type="caution">
    <text evidence="2">The sequence shown here is derived from an EMBL/GenBank/DDBJ whole genome shotgun (WGS) entry which is preliminary data.</text>
</comment>
<dbReference type="InterPro" id="IPR011646">
    <property type="entry name" value="KAP_P-loop"/>
</dbReference>
<accession>A0ABT1Z3A2</accession>
<dbReference type="RefSeq" id="WP_258295393.1">
    <property type="nucleotide sequence ID" value="NZ_JANKJG010000010.1"/>
</dbReference>
<feature type="domain" description="KAP NTPase" evidence="1">
    <location>
        <begin position="12"/>
        <end position="245"/>
    </location>
</feature>
<keyword evidence="3" id="KW-1185">Reference proteome</keyword>
<dbReference type="InterPro" id="IPR027417">
    <property type="entry name" value="P-loop_NTPase"/>
</dbReference>
<name>A0ABT1Z3A2_9RHOB</name>
<dbReference type="EMBL" id="JANKJG010000010">
    <property type="protein sequence ID" value="MCR8827624.1"/>
    <property type="molecule type" value="Genomic_DNA"/>
</dbReference>
<evidence type="ECO:0000313" key="3">
    <source>
        <dbReference type="Proteomes" id="UP001165396"/>
    </source>
</evidence>
<gene>
    <name evidence="2" type="ORF">NTA49_13860</name>
</gene>